<evidence type="ECO:0000256" key="5">
    <source>
        <dbReference type="ARBA" id="ARBA00022737"/>
    </source>
</evidence>
<keyword evidence="4" id="KW-0732">Signal</keyword>
<proteinExistence type="predicted"/>
<gene>
    <name evidence="10" type="ORF">E2562_011727</name>
</gene>
<protein>
    <recommendedName>
        <fullName evidence="12">Leucine-rich repeat-containing N-terminal plant-type domain-containing protein</fullName>
    </recommendedName>
</protein>
<keyword evidence="11" id="KW-1185">Reference proteome</keyword>
<accession>A0A6G1DH51</accession>
<feature type="non-terminal residue" evidence="10">
    <location>
        <position position="1"/>
    </location>
</feature>
<keyword evidence="7" id="KW-0472">Membrane</keyword>
<dbReference type="SUPFAM" id="SSF52058">
    <property type="entry name" value="L domain-like"/>
    <property type="match status" value="1"/>
</dbReference>
<keyword evidence="3" id="KW-0812">Transmembrane</keyword>
<dbReference type="Proteomes" id="UP000479710">
    <property type="component" value="Unassembled WGS sequence"/>
</dbReference>
<comment type="caution">
    <text evidence="10">The sequence shown here is derived from an EMBL/GenBank/DDBJ whole genome shotgun (WGS) entry which is preliminary data.</text>
</comment>
<evidence type="ECO:0000256" key="2">
    <source>
        <dbReference type="ARBA" id="ARBA00022614"/>
    </source>
</evidence>
<name>A0A6G1DH51_9ORYZ</name>
<keyword evidence="2" id="KW-0433">Leucine-rich repeat</keyword>
<evidence type="ECO:0000313" key="11">
    <source>
        <dbReference type="Proteomes" id="UP000479710"/>
    </source>
</evidence>
<evidence type="ECO:0000256" key="6">
    <source>
        <dbReference type="ARBA" id="ARBA00022989"/>
    </source>
</evidence>
<evidence type="ECO:0000256" key="7">
    <source>
        <dbReference type="ARBA" id="ARBA00023136"/>
    </source>
</evidence>
<evidence type="ECO:0000256" key="1">
    <source>
        <dbReference type="ARBA" id="ARBA00004167"/>
    </source>
</evidence>
<keyword evidence="8" id="KW-0675">Receptor</keyword>
<keyword evidence="9" id="KW-0325">Glycoprotein</keyword>
<keyword evidence="5" id="KW-0677">Repeat</keyword>
<dbReference type="AlphaFoldDB" id="A0A6G1DH51"/>
<evidence type="ECO:0000313" key="10">
    <source>
        <dbReference type="EMBL" id="KAF0911731.1"/>
    </source>
</evidence>
<reference evidence="10 11" key="1">
    <citation type="submission" date="2019-11" db="EMBL/GenBank/DDBJ databases">
        <title>Whole genome sequence of Oryza granulata.</title>
        <authorList>
            <person name="Li W."/>
        </authorList>
    </citation>
    <scope>NUCLEOTIDE SEQUENCE [LARGE SCALE GENOMIC DNA]</scope>
    <source>
        <strain evidence="11">cv. Menghai</strain>
        <tissue evidence="10">Leaf</tissue>
    </source>
</reference>
<evidence type="ECO:0000256" key="9">
    <source>
        <dbReference type="ARBA" id="ARBA00023180"/>
    </source>
</evidence>
<evidence type="ECO:0000256" key="4">
    <source>
        <dbReference type="ARBA" id="ARBA00022729"/>
    </source>
</evidence>
<evidence type="ECO:0000256" key="3">
    <source>
        <dbReference type="ARBA" id="ARBA00022692"/>
    </source>
</evidence>
<dbReference type="InterPro" id="IPR052422">
    <property type="entry name" value="Auxin_Ser/Thr_Kinase"/>
</dbReference>
<organism evidence="10 11">
    <name type="scientific">Oryza meyeriana var. granulata</name>
    <dbReference type="NCBI Taxonomy" id="110450"/>
    <lineage>
        <taxon>Eukaryota</taxon>
        <taxon>Viridiplantae</taxon>
        <taxon>Streptophyta</taxon>
        <taxon>Embryophyta</taxon>
        <taxon>Tracheophyta</taxon>
        <taxon>Spermatophyta</taxon>
        <taxon>Magnoliopsida</taxon>
        <taxon>Liliopsida</taxon>
        <taxon>Poales</taxon>
        <taxon>Poaceae</taxon>
        <taxon>BOP clade</taxon>
        <taxon>Oryzoideae</taxon>
        <taxon>Oryzeae</taxon>
        <taxon>Oryzinae</taxon>
        <taxon>Oryza</taxon>
        <taxon>Oryza meyeriana</taxon>
    </lineage>
</organism>
<dbReference type="Gene3D" id="3.80.10.10">
    <property type="entry name" value="Ribonuclease Inhibitor"/>
    <property type="match status" value="1"/>
</dbReference>
<evidence type="ECO:0000256" key="8">
    <source>
        <dbReference type="ARBA" id="ARBA00023170"/>
    </source>
</evidence>
<dbReference type="EMBL" id="SPHZ02000006">
    <property type="protein sequence ID" value="KAF0911731.1"/>
    <property type="molecule type" value="Genomic_DNA"/>
</dbReference>
<keyword evidence="6" id="KW-1133">Transmembrane helix</keyword>
<sequence length="135" mass="14426">TFRKKQMAPPRPLPLLLGCWCLPPALVPPVPFLFPPGYRRLSLLSAPPPPSSFPRPLGWDTGDPCSPKAWPGVTCDSGGRVTAVQVRNRSLTVKLATEACNLTTLTCLELFENSISGELPSLAGLGVAGPPTLRR</sequence>
<evidence type="ECO:0008006" key="12">
    <source>
        <dbReference type="Google" id="ProtNLM"/>
    </source>
</evidence>
<dbReference type="InterPro" id="IPR032675">
    <property type="entry name" value="LRR_dom_sf"/>
</dbReference>
<dbReference type="GO" id="GO:0016020">
    <property type="term" value="C:membrane"/>
    <property type="evidence" value="ECO:0007669"/>
    <property type="project" value="UniProtKB-SubCell"/>
</dbReference>
<dbReference type="PANTHER" id="PTHR47986">
    <property type="entry name" value="OSJNBA0070M12.3 PROTEIN"/>
    <property type="match status" value="1"/>
</dbReference>
<dbReference type="OrthoDB" id="1434998at2759"/>
<comment type="subcellular location">
    <subcellularLocation>
        <location evidence="1">Membrane</location>
        <topology evidence="1">Single-pass membrane protein</topology>
    </subcellularLocation>
</comment>
<dbReference type="PANTHER" id="PTHR47986:SF29">
    <property type="entry name" value="RECEPTOR PROTEIN KINASE TMK1"/>
    <property type="match status" value="1"/>
</dbReference>